<reference evidence="3 4" key="1">
    <citation type="journal article" date="2018" name="Nat. Ecol. Evol.">
        <title>Genomic signatures of mitonuclear coevolution across populations of Tigriopus californicus.</title>
        <authorList>
            <person name="Barreto F.S."/>
            <person name="Watson E.T."/>
            <person name="Lima T.G."/>
            <person name="Willett C.S."/>
            <person name="Edmands S."/>
            <person name="Li W."/>
            <person name="Burton R.S."/>
        </authorList>
    </citation>
    <scope>NUCLEOTIDE SEQUENCE [LARGE SCALE GENOMIC DNA]</scope>
    <source>
        <strain evidence="3 4">San Diego</strain>
    </source>
</reference>
<feature type="compositionally biased region" description="Polar residues" evidence="2">
    <location>
        <begin position="804"/>
        <end position="820"/>
    </location>
</feature>
<dbReference type="AlphaFoldDB" id="A0A553NEU9"/>
<evidence type="ECO:0000256" key="2">
    <source>
        <dbReference type="SAM" id="MobiDB-lite"/>
    </source>
</evidence>
<evidence type="ECO:0000313" key="3">
    <source>
        <dbReference type="EMBL" id="TRY63972.1"/>
    </source>
</evidence>
<feature type="region of interest" description="Disordered" evidence="2">
    <location>
        <begin position="444"/>
        <end position="486"/>
    </location>
</feature>
<keyword evidence="4" id="KW-1185">Reference proteome</keyword>
<accession>A0A553NEU9</accession>
<feature type="compositionally biased region" description="Polar residues" evidence="2">
    <location>
        <begin position="757"/>
        <end position="767"/>
    </location>
</feature>
<feature type="region of interest" description="Disordered" evidence="2">
    <location>
        <begin position="246"/>
        <end position="272"/>
    </location>
</feature>
<feature type="compositionally biased region" description="Basic residues" evidence="2">
    <location>
        <begin position="461"/>
        <end position="475"/>
    </location>
</feature>
<feature type="compositionally biased region" description="Basic residues" evidence="2">
    <location>
        <begin position="791"/>
        <end position="803"/>
    </location>
</feature>
<feature type="coiled-coil region" evidence="1">
    <location>
        <begin position="369"/>
        <end position="403"/>
    </location>
</feature>
<organism evidence="3 4">
    <name type="scientific">Tigriopus californicus</name>
    <name type="common">Marine copepod</name>
    <dbReference type="NCBI Taxonomy" id="6832"/>
    <lineage>
        <taxon>Eukaryota</taxon>
        <taxon>Metazoa</taxon>
        <taxon>Ecdysozoa</taxon>
        <taxon>Arthropoda</taxon>
        <taxon>Crustacea</taxon>
        <taxon>Multicrustacea</taxon>
        <taxon>Hexanauplia</taxon>
        <taxon>Copepoda</taxon>
        <taxon>Harpacticoida</taxon>
        <taxon>Harpacticidae</taxon>
        <taxon>Tigriopus</taxon>
    </lineage>
</organism>
<sequence>MHIGTLGRWLFRFDTVGMAQDPHPSTLKVECAPMAHPQLISPTREGLIENGNLGQVKSRLFQNHTTNDDFFDAKSQRWIQIDNFSFENEANHFDKPASSISEDSTSASILDAQTLETGAFGVETGTEEAFEAVFKRNLRDSDSSTAIPPPPIKVPTPKGGSKFVRNPKPVRRSHSNVLKLVQRRSLEPSSKWNSSTNLKVNPINEEPSSILSSVQSRSEGSLDQIGNNHRFSHVQSKVKQYIEDVKNLPKTKRDEHPLSPARKSLSLSNLNQTNDSLRTKSQLQRMKAFISTSNLDDLQVVLKRNQEGPQGQGGDLMLPKFDKSRLDRLLDDLSDDSETIGGSEDGMDPEITLDVEEILRLALMERREKRETEHVLSQLQANYDSLQRKYAQAENKIDKLRFNNTSGCALAEFSEPIRTFNHDSAFTEANTSLLFGGTHPFASHPGSVISRDEADSTTREVHHHNHHHQSHHHNPPPKGQESTSKMSLMSHDNRFQNEVSHESGSTSEMSMIKRLKDIEEKLFGLEIVSNLTNSQRAKATEDLQTAFSRLLQTSDQTSQNPHFQALLKDVGEKLSDMEHQQRQGLEQQIDPIQKVRHWNEMHRDQSFSPTLPMDDIEKEGLGSPPAEFDSGYPGSDRSGKFFSLKGTPPQLHHVLSHVEERDESQPIAPNAQLHHPVKENLIRVHHLHSVTDLSSDERSMFDPATNTLSSSKQPVNLAQQIDDEILELRNFFEDHREEMLSMLHGDTDLIPMSLKQLNQKSQRLQSQPSKPNDPPESPSDSDAFDLERRRAFQKRRERSKQRRNLSVQSNYQPSSQPRFQIGQTVTSPIEPVPISSFFPDVQVKHGKQEPNCGEKIQLENKAHKSSKRSRKAKREMKSLLESLEQANQMASTLRRKSEEIIHILNNEIHQKQRTCCSMLATE</sequence>
<feature type="compositionally biased region" description="Basic and acidic residues" evidence="2">
    <location>
        <begin position="246"/>
        <end position="257"/>
    </location>
</feature>
<dbReference type="OMA" id="VECAPMA"/>
<feature type="region of interest" description="Disordered" evidence="2">
    <location>
        <begin position="757"/>
        <end position="820"/>
    </location>
</feature>
<proteinExistence type="predicted"/>
<name>A0A553NEU9_TIGCA</name>
<feature type="coiled-coil region" evidence="1">
    <location>
        <begin position="855"/>
        <end position="896"/>
    </location>
</feature>
<evidence type="ECO:0000256" key="1">
    <source>
        <dbReference type="SAM" id="Coils"/>
    </source>
</evidence>
<comment type="caution">
    <text evidence="3">The sequence shown here is derived from an EMBL/GenBank/DDBJ whole genome shotgun (WGS) entry which is preliminary data.</text>
</comment>
<protein>
    <submittedName>
        <fullName evidence="3">Uncharacterized protein</fullName>
    </submittedName>
</protein>
<feature type="region of interest" description="Disordered" evidence="2">
    <location>
        <begin position="140"/>
        <end position="176"/>
    </location>
</feature>
<evidence type="ECO:0000313" key="4">
    <source>
        <dbReference type="Proteomes" id="UP000318571"/>
    </source>
</evidence>
<gene>
    <name evidence="3" type="ORF">TCAL_11162</name>
</gene>
<dbReference type="Proteomes" id="UP000318571">
    <property type="component" value="Chromosome 10"/>
</dbReference>
<keyword evidence="1" id="KW-0175">Coiled coil</keyword>
<dbReference type="OrthoDB" id="8194773at2759"/>
<feature type="region of interest" description="Disordered" evidence="2">
    <location>
        <begin position="605"/>
        <end position="639"/>
    </location>
</feature>
<feature type="compositionally biased region" description="Basic and acidic residues" evidence="2">
    <location>
        <begin position="450"/>
        <end position="460"/>
    </location>
</feature>
<dbReference type="EMBL" id="VCGU01000458">
    <property type="protein sequence ID" value="TRY63972.1"/>
    <property type="molecule type" value="Genomic_DNA"/>
</dbReference>